<reference evidence="1" key="1">
    <citation type="journal article" date="2021" name="PeerJ">
        <title>Extensive microbial diversity within the chicken gut microbiome revealed by metagenomics and culture.</title>
        <authorList>
            <person name="Gilroy R."/>
            <person name="Ravi A."/>
            <person name="Getino M."/>
            <person name="Pursley I."/>
            <person name="Horton D.L."/>
            <person name="Alikhan N.F."/>
            <person name="Baker D."/>
            <person name="Gharbi K."/>
            <person name="Hall N."/>
            <person name="Watson M."/>
            <person name="Adriaenssens E.M."/>
            <person name="Foster-Nyarko E."/>
            <person name="Jarju S."/>
            <person name="Secka A."/>
            <person name="Antonio M."/>
            <person name="Oren A."/>
            <person name="Chaudhuri R.R."/>
            <person name="La Ragione R."/>
            <person name="Hildebrand F."/>
            <person name="Pallen M.J."/>
        </authorList>
    </citation>
    <scope>NUCLEOTIDE SEQUENCE</scope>
    <source>
        <strain evidence="1">CHK192-9172</strain>
    </source>
</reference>
<comment type="caution">
    <text evidence="1">The sequence shown here is derived from an EMBL/GenBank/DDBJ whole genome shotgun (WGS) entry which is preliminary data.</text>
</comment>
<organism evidence="1 2">
    <name type="scientific">Candidatus Eubacterium avistercoris</name>
    <dbReference type="NCBI Taxonomy" id="2838567"/>
    <lineage>
        <taxon>Bacteria</taxon>
        <taxon>Bacillati</taxon>
        <taxon>Bacillota</taxon>
        <taxon>Clostridia</taxon>
        <taxon>Eubacteriales</taxon>
        <taxon>Eubacteriaceae</taxon>
        <taxon>Eubacterium</taxon>
    </lineage>
</organism>
<reference evidence="1" key="2">
    <citation type="submission" date="2021-04" db="EMBL/GenBank/DDBJ databases">
        <authorList>
            <person name="Gilroy R."/>
        </authorList>
    </citation>
    <scope>NUCLEOTIDE SEQUENCE</scope>
    <source>
        <strain evidence="1">CHK192-9172</strain>
    </source>
</reference>
<name>A0A9D2D3A9_9FIRM</name>
<accession>A0A9D2D3A9</accession>
<protein>
    <submittedName>
        <fullName evidence="1">Uncharacterized protein</fullName>
    </submittedName>
</protein>
<sequence>MVKQDYLMRMINDLITGMAKMLFHTDIREDEELDFQSDTLGEQFKALLDLADEGKLEEALEEMDRILDQGHMESLKMALYFFEYLNRMDEDALEAKGLEREDLQEKILEAADRFGYRSMAEMLL</sequence>
<proteinExistence type="predicted"/>
<evidence type="ECO:0000313" key="1">
    <source>
        <dbReference type="EMBL" id="HIZ07739.1"/>
    </source>
</evidence>
<evidence type="ECO:0000313" key="2">
    <source>
        <dbReference type="Proteomes" id="UP000824024"/>
    </source>
</evidence>
<dbReference type="EMBL" id="DXCH01000205">
    <property type="protein sequence ID" value="HIZ07739.1"/>
    <property type="molecule type" value="Genomic_DNA"/>
</dbReference>
<gene>
    <name evidence="1" type="ORF">IAA08_07380</name>
</gene>
<dbReference type="Pfam" id="PF20092">
    <property type="entry name" value="DUF6483"/>
    <property type="match status" value="1"/>
</dbReference>
<dbReference type="InterPro" id="IPR045507">
    <property type="entry name" value="DUF6483"/>
</dbReference>
<dbReference type="Proteomes" id="UP000824024">
    <property type="component" value="Unassembled WGS sequence"/>
</dbReference>
<dbReference type="AlphaFoldDB" id="A0A9D2D3A9"/>